<keyword evidence="2" id="KW-1185">Reference proteome</keyword>
<sequence length="187" mass="20727">MGTAAAILSYVGKPFTILAEGKRERVFGWQGLHGVHYPELGLRVFGYCDIPDLDLFPERYPELRDLRFVAGHEVKLLHFGTWLLSWGVRLGLAKSLSPYADRLLKLSFLFDPLGSDKSGFHMVLEGKGTDGRAKTVRIFMTRGRCMGRISPAFPQSSLPGALPRASRLLPEHGPASTSSTCRNISMH</sequence>
<name>A0ABS9VN54_9SPHN</name>
<proteinExistence type="predicted"/>
<gene>
    <name evidence="1" type="ORF">LZ016_09860</name>
</gene>
<evidence type="ECO:0000313" key="2">
    <source>
        <dbReference type="Proteomes" id="UP001203058"/>
    </source>
</evidence>
<accession>A0ABS9VN54</accession>
<comment type="caution">
    <text evidence="1">The sequence shown here is derived from an EMBL/GenBank/DDBJ whole genome shotgun (WGS) entry which is preliminary data.</text>
</comment>
<reference evidence="1 2" key="1">
    <citation type="submission" date="2022-03" db="EMBL/GenBank/DDBJ databases">
        <authorList>
            <person name="Jo J.-H."/>
            <person name="Im W.-T."/>
        </authorList>
    </citation>
    <scope>NUCLEOTIDE SEQUENCE [LARGE SCALE GENOMIC DNA]</scope>
    <source>
        <strain evidence="1 2">SM33</strain>
    </source>
</reference>
<dbReference type="RefSeq" id="WP_241447202.1">
    <property type="nucleotide sequence ID" value="NZ_JAKZHW010000001.1"/>
</dbReference>
<dbReference type="EMBL" id="JAKZHW010000001">
    <property type="protein sequence ID" value="MCH8616403.1"/>
    <property type="molecule type" value="Genomic_DNA"/>
</dbReference>
<evidence type="ECO:0000313" key="1">
    <source>
        <dbReference type="EMBL" id="MCH8616403.1"/>
    </source>
</evidence>
<protein>
    <submittedName>
        <fullName evidence="1">Uncharacterized protein</fullName>
    </submittedName>
</protein>
<organism evidence="1 2">
    <name type="scientific">Sphingomonas telluris</name>
    <dbReference type="NCBI Taxonomy" id="2907998"/>
    <lineage>
        <taxon>Bacteria</taxon>
        <taxon>Pseudomonadati</taxon>
        <taxon>Pseudomonadota</taxon>
        <taxon>Alphaproteobacteria</taxon>
        <taxon>Sphingomonadales</taxon>
        <taxon>Sphingomonadaceae</taxon>
        <taxon>Sphingomonas</taxon>
    </lineage>
</organism>
<dbReference type="Proteomes" id="UP001203058">
    <property type="component" value="Unassembled WGS sequence"/>
</dbReference>